<name>A0A0D2PZQ3_HYPSF</name>
<keyword evidence="2" id="KW-1185">Reference proteome</keyword>
<accession>A0A0D2PZQ3</accession>
<organism evidence="1 2">
    <name type="scientific">Hypholoma sublateritium (strain FD-334 SS-4)</name>
    <dbReference type="NCBI Taxonomy" id="945553"/>
    <lineage>
        <taxon>Eukaryota</taxon>
        <taxon>Fungi</taxon>
        <taxon>Dikarya</taxon>
        <taxon>Basidiomycota</taxon>
        <taxon>Agaricomycotina</taxon>
        <taxon>Agaricomycetes</taxon>
        <taxon>Agaricomycetidae</taxon>
        <taxon>Agaricales</taxon>
        <taxon>Agaricineae</taxon>
        <taxon>Strophariaceae</taxon>
        <taxon>Hypholoma</taxon>
    </lineage>
</organism>
<evidence type="ECO:0000313" key="2">
    <source>
        <dbReference type="Proteomes" id="UP000054270"/>
    </source>
</evidence>
<dbReference type="OrthoDB" id="3221235at2759"/>
<dbReference type="STRING" id="945553.A0A0D2PZQ3"/>
<dbReference type="AlphaFoldDB" id="A0A0D2PZQ3"/>
<evidence type="ECO:0000313" key="1">
    <source>
        <dbReference type="EMBL" id="KJA24820.1"/>
    </source>
</evidence>
<gene>
    <name evidence="1" type="ORF">HYPSUDRAFT_135483</name>
</gene>
<feature type="non-terminal residue" evidence="1">
    <location>
        <position position="1"/>
    </location>
</feature>
<dbReference type="Proteomes" id="UP000054270">
    <property type="component" value="Unassembled WGS sequence"/>
</dbReference>
<proteinExistence type="predicted"/>
<reference evidence="2" key="1">
    <citation type="submission" date="2014-04" db="EMBL/GenBank/DDBJ databases">
        <title>Evolutionary Origins and Diversification of the Mycorrhizal Mutualists.</title>
        <authorList>
            <consortium name="DOE Joint Genome Institute"/>
            <consortium name="Mycorrhizal Genomics Consortium"/>
            <person name="Kohler A."/>
            <person name="Kuo A."/>
            <person name="Nagy L.G."/>
            <person name="Floudas D."/>
            <person name="Copeland A."/>
            <person name="Barry K.W."/>
            <person name="Cichocki N."/>
            <person name="Veneault-Fourrey C."/>
            <person name="LaButti K."/>
            <person name="Lindquist E.A."/>
            <person name="Lipzen A."/>
            <person name="Lundell T."/>
            <person name="Morin E."/>
            <person name="Murat C."/>
            <person name="Riley R."/>
            <person name="Ohm R."/>
            <person name="Sun H."/>
            <person name="Tunlid A."/>
            <person name="Henrissat B."/>
            <person name="Grigoriev I.V."/>
            <person name="Hibbett D.S."/>
            <person name="Martin F."/>
        </authorList>
    </citation>
    <scope>NUCLEOTIDE SEQUENCE [LARGE SCALE GENOMIC DNA]</scope>
    <source>
        <strain evidence="2">FD-334 SS-4</strain>
    </source>
</reference>
<dbReference type="EMBL" id="KN817534">
    <property type="protein sequence ID" value="KJA24820.1"/>
    <property type="molecule type" value="Genomic_DNA"/>
</dbReference>
<protein>
    <submittedName>
        <fullName evidence="1">Uncharacterized protein</fullName>
    </submittedName>
</protein>
<dbReference type="OMA" id="LARPQYH"/>
<sequence length="77" mass="8635">ALAADMEPSRALLSPFRRLPDDIISEIFVGCLPVHHNPVIDPRQPPLLLSLISRRTRSIALATPRLWAAIHIPVIWL</sequence>